<gene>
    <name evidence="2" type="ORF">CLO192961_LOCUS493807</name>
</gene>
<name>A0ABY6V4V5_BIOOC</name>
<reference evidence="2 3" key="1">
    <citation type="submission" date="2019-06" db="EMBL/GenBank/DDBJ databases">
        <authorList>
            <person name="Broberg M."/>
        </authorList>
    </citation>
    <scope>NUCLEOTIDE SEQUENCE [LARGE SCALE GENOMIC DNA]</scope>
</reference>
<keyword evidence="3" id="KW-1185">Reference proteome</keyword>
<feature type="compositionally biased region" description="Polar residues" evidence="1">
    <location>
        <begin position="33"/>
        <end position="56"/>
    </location>
</feature>
<dbReference type="EMBL" id="CABFNS010001100">
    <property type="protein sequence ID" value="VUC38096.1"/>
    <property type="molecule type" value="Genomic_DNA"/>
</dbReference>
<evidence type="ECO:0000313" key="3">
    <source>
        <dbReference type="Proteomes" id="UP000766486"/>
    </source>
</evidence>
<feature type="compositionally biased region" description="Basic and acidic residues" evidence="1">
    <location>
        <begin position="13"/>
        <end position="28"/>
    </location>
</feature>
<evidence type="ECO:0000256" key="1">
    <source>
        <dbReference type="SAM" id="MobiDB-lite"/>
    </source>
</evidence>
<comment type="caution">
    <text evidence="2">The sequence shown here is derived from an EMBL/GenBank/DDBJ whole genome shotgun (WGS) entry which is preliminary data.</text>
</comment>
<evidence type="ECO:0000313" key="2">
    <source>
        <dbReference type="EMBL" id="VUC38096.1"/>
    </source>
</evidence>
<feature type="region of interest" description="Disordered" evidence="1">
    <location>
        <begin position="1"/>
        <end position="70"/>
    </location>
</feature>
<protein>
    <submittedName>
        <fullName evidence="2">Uncharacterized protein</fullName>
    </submittedName>
</protein>
<organism evidence="2 3">
    <name type="scientific">Bionectria ochroleuca</name>
    <name type="common">Gliocladium roseum</name>
    <dbReference type="NCBI Taxonomy" id="29856"/>
    <lineage>
        <taxon>Eukaryota</taxon>
        <taxon>Fungi</taxon>
        <taxon>Dikarya</taxon>
        <taxon>Ascomycota</taxon>
        <taxon>Pezizomycotina</taxon>
        <taxon>Sordariomycetes</taxon>
        <taxon>Hypocreomycetidae</taxon>
        <taxon>Hypocreales</taxon>
        <taxon>Bionectriaceae</taxon>
        <taxon>Clonostachys</taxon>
    </lineage>
</organism>
<accession>A0ABY6V4V5</accession>
<sequence length="205" mass="23260">MGSKRRHDSSDDDNLHAKRLEKETKAEIDVMVSSKNGTQLSTENALSDANHSTDIPASSVKDTPEPPQKSQRTFKLFEFHQPFEGPDEHHFVFIQRESNTEALTTLKRNLRKEMREDGSMRSFSRVFTETDIKSIQTSSLEILSGFRGSNDRVTYSIILGKIAVQPRGSATEAKWYFKTFDGGDWKKGFKLKSGQVLDLETDVLQ</sequence>
<proteinExistence type="predicted"/>
<dbReference type="Proteomes" id="UP000766486">
    <property type="component" value="Unassembled WGS sequence"/>
</dbReference>